<reference evidence="1" key="1">
    <citation type="submission" date="2023-10" db="EMBL/GenBank/DDBJ databases">
        <authorList>
            <person name="Rodriguez Cubillos JULIANA M."/>
            <person name="De Vega J."/>
        </authorList>
    </citation>
    <scope>NUCLEOTIDE SEQUENCE</scope>
</reference>
<proteinExistence type="predicted"/>
<protein>
    <submittedName>
        <fullName evidence="1">Uncharacterized protein</fullName>
    </submittedName>
</protein>
<sequence length="220" mass="24093">MQVQRTACFYSHLNLSLHTNVDCNTLVAAVVHRQVHVISLLLQNGTTSDFEVRLGAWSWDISTGEELRVGAGLGEPYGITWRAIEYFENSGAILSWLLQHVSSNGFHRGRTILHHAILCGNVEAVRILLECGANVESIVKTTSKTEFRPIHMASRLGLPGIIQCLIDFGCDLNSLTDSGDTSLMIFAKYKQEECLKVLTRAGADFGLVNIAGQSASSFAE</sequence>
<comment type="caution">
    <text evidence="1">The sequence shown here is derived from an EMBL/GenBank/DDBJ whole genome shotgun (WGS) entry which is preliminary data.</text>
</comment>
<accession>A0ACB0I9I6</accession>
<evidence type="ECO:0000313" key="2">
    <source>
        <dbReference type="Proteomes" id="UP001177021"/>
    </source>
</evidence>
<evidence type="ECO:0000313" key="1">
    <source>
        <dbReference type="EMBL" id="CAJ2628707.1"/>
    </source>
</evidence>
<organism evidence="1 2">
    <name type="scientific">Trifolium pratense</name>
    <name type="common">Red clover</name>
    <dbReference type="NCBI Taxonomy" id="57577"/>
    <lineage>
        <taxon>Eukaryota</taxon>
        <taxon>Viridiplantae</taxon>
        <taxon>Streptophyta</taxon>
        <taxon>Embryophyta</taxon>
        <taxon>Tracheophyta</taxon>
        <taxon>Spermatophyta</taxon>
        <taxon>Magnoliopsida</taxon>
        <taxon>eudicotyledons</taxon>
        <taxon>Gunneridae</taxon>
        <taxon>Pentapetalae</taxon>
        <taxon>rosids</taxon>
        <taxon>fabids</taxon>
        <taxon>Fabales</taxon>
        <taxon>Fabaceae</taxon>
        <taxon>Papilionoideae</taxon>
        <taxon>50 kb inversion clade</taxon>
        <taxon>NPAAA clade</taxon>
        <taxon>Hologalegina</taxon>
        <taxon>IRL clade</taxon>
        <taxon>Trifolieae</taxon>
        <taxon>Trifolium</taxon>
    </lineage>
</organism>
<gene>
    <name evidence="1" type="ORF">MILVUS5_LOCUS858</name>
</gene>
<dbReference type="EMBL" id="CASHSV030000001">
    <property type="protein sequence ID" value="CAJ2628707.1"/>
    <property type="molecule type" value="Genomic_DNA"/>
</dbReference>
<name>A0ACB0I9I6_TRIPR</name>
<dbReference type="Proteomes" id="UP001177021">
    <property type="component" value="Unassembled WGS sequence"/>
</dbReference>
<keyword evidence="2" id="KW-1185">Reference proteome</keyword>